<dbReference type="EMBL" id="CAFZ01000092">
    <property type="protein sequence ID" value="CCA70729.1"/>
    <property type="molecule type" value="Genomic_DNA"/>
</dbReference>
<evidence type="ECO:0000256" key="1">
    <source>
        <dbReference type="SAM" id="MobiDB-lite"/>
    </source>
</evidence>
<reference evidence="3 4" key="1">
    <citation type="journal article" date="2011" name="PLoS Pathog.">
        <title>Endophytic Life Strategies Decoded by Genome and Transcriptome Analyses of the Mutualistic Root Symbiont Piriformospora indica.</title>
        <authorList>
            <person name="Zuccaro A."/>
            <person name="Lahrmann U."/>
            <person name="Guldener U."/>
            <person name="Langen G."/>
            <person name="Pfiffi S."/>
            <person name="Biedenkopf D."/>
            <person name="Wong P."/>
            <person name="Samans B."/>
            <person name="Grimm C."/>
            <person name="Basiewicz M."/>
            <person name="Murat C."/>
            <person name="Martin F."/>
            <person name="Kogel K.H."/>
        </authorList>
    </citation>
    <scope>NUCLEOTIDE SEQUENCE [LARGE SCALE GENOMIC DNA]</scope>
    <source>
        <strain evidence="3 4">DSM 11827</strain>
    </source>
</reference>
<keyword evidence="4" id="KW-1185">Reference proteome</keyword>
<feature type="signal peptide" evidence="2">
    <location>
        <begin position="1"/>
        <end position="19"/>
    </location>
</feature>
<feature type="region of interest" description="Disordered" evidence="1">
    <location>
        <begin position="26"/>
        <end position="149"/>
    </location>
</feature>
<evidence type="ECO:0000313" key="3">
    <source>
        <dbReference type="EMBL" id="CCA70729.1"/>
    </source>
</evidence>
<keyword evidence="2" id="KW-0732">Signal</keyword>
<accession>G4THD8</accession>
<comment type="caution">
    <text evidence="3">The sequence shown here is derived from an EMBL/GenBank/DDBJ whole genome shotgun (WGS) entry which is preliminary data.</text>
</comment>
<feature type="compositionally biased region" description="Low complexity" evidence="1">
    <location>
        <begin position="58"/>
        <end position="99"/>
    </location>
</feature>
<proteinExistence type="predicted"/>
<evidence type="ECO:0000256" key="2">
    <source>
        <dbReference type="SAM" id="SignalP"/>
    </source>
</evidence>
<feature type="compositionally biased region" description="Polar residues" evidence="1">
    <location>
        <begin position="26"/>
        <end position="38"/>
    </location>
</feature>
<dbReference type="HOGENOM" id="CLU_1750414_0_0_1"/>
<dbReference type="AlphaFoldDB" id="G4THD8"/>
<name>G4THD8_SERID</name>
<feature type="chain" id="PRO_5003468757" evidence="2">
    <location>
        <begin position="20"/>
        <end position="149"/>
    </location>
</feature>
<dbReference type="Proteomes" id="UP000007148">
    <property type="component" value="Unassembled WGS sequence"/>
</dbReference>
<gene>
    <name evidence="3" type="ORF">PIIN_04663</name>
</gene>
<feature type="compositionally biased region" description="Basic and acidic residues" evidence="1">
    <location>
        <begin position="122"/>
        <end position="137"/>
    </location>
</feature>
<sequence>MKSFVNLGFVLIAALTVAAAPVPTNYERSVSGSSQGSYNPVLHARSDTNGGTGGQQPANNSHVQQSQAQAAQHNQPATNAQNHPPQPVPAAQVQPIQAHHNNGVRRLSRWSESSSDAGHGNAHGESKSDQGHAREPSAKGSKPRNSIRR</sequence>
<protein>
    <submittedName>
        <fullName evidence="3">Uncharacterized protein</fullName>
    </submittedName>
</protein>
<evidence type="ECO:0000313" key="4">
    <source>
        <dbReference type="Proteomes" id="UP000007148"/>
    </source>
</evidence>
<dbReference type="InParanoid" id="G4THD8"/>
<organism evidence="3 4">
    <name type="scientific">Serendipita indica (strain DSM 11827)</name>
    <name type="common">Root endophyte fungus</name>
    <name type="synonym">Piriformospora indica</name>
    <dbReference type="NCBI Taxonomy" id="1109443"/>
    <lineage>
        <taxon>Eukaryota</taxon>
        <taxon>Fungi</taxon>
        <taxon>Dikarya</taxon>
        <taxon>Basidiomycota</taxon>
        <taxon>Agaricomycotina</taxon>
        <taxon>Agaricomycetes</taxon>
        <taxon>Sebacinales</taxon>
        <taxon>Serendipitaceae</taxon>
        <taxon>Serendipita</taxon>
    </lineage>
</organism>